<dbReference type="InterPro" id="IPR045864">
    <property type="entry name" value="aa-tRNA-synth_II/BPL/LPL"/>
</dbReference>
<accession>A0A381N1N8</accession>
<dbReference type="InterPro" id="IPR018149">
    <property type="entry name" value="Lys-tRNA-synth_II_C"/>
</dbReference>
<gene>
    <name evidence="5" type="ORF">METZ01_LOCUS1243</name>
</gene>
<evidence type="ECO:0000256" key="1">
    <source>
        <dbReference type="ARBA" id="ARBA00022598"/>
    </source>
</evidence>
<protein>
    <recommendedName>
        <fullName evidence="4">Aminoacyl-transfer RNA synthetases class-II family profile domain-containing protein</fullName>
    </recommendedName>
</protein>
<dbReference type="PANTHER" id="PTHR42918:SF6">
    <property type="entry name" value="ELONGATION FACTOR P--(R)-BETA-LYSINE LIGASE"/>
    <property type="match status" value="1"/>
</dbReference>
<proteinExistence type="predicted"/>
<keyword evidence="3" id="KW-0067">ATP-binding</keyword>
<dbReference type="PROSITE" id="PS50862">
    <property type="entry name" value="AA_TRNA_LIGASE_II"/>
    <property type="match status" value="1"/>
</dbReference>
<sequence length="430" mass="49250">MSKSSQTSSISLLSGDYQGRFIDVSFGTEKSEGSSAENVHSILVLIEDRLFSLRIQEKIKLSKGALISFEVTEEGVVENVKIEKSAVNFDVEGDLLRWRRPANNPSRMELLRTRHQIILGIREWFDQQNFIETETPALVFAPSPETQFVPMKTDSGFLITSPEFQMKRLLVGGFEKIFQLARCFRNAESGPLHNPEFTMLEWYRTHEPLEMLMKDIEQLVMHLRETVSAEYFSKHIPVPPWPRKTVSELFKEHLDIFLDGTETVVQLRKKAQLAGYDKLLVDTSVSNLTDSLAYEQIFFQLWNHVEAKLVVSSPVFVHDWPLHLASLARQSPEHPGFAERVEFYADGMELANGFRELTDASEQRRRFKQDMKNRESEGREAVPLDEKFLSCLEQGLPESSGMALGVDRLIMWLCGAQNIREVLCFSQGEV</sequence>
<name>A0A381N1N8_9ZZZZ</name>
<dbReference type="PANTHER" id="PTHR42918">
    <property type="entry name" value="LYSYL-TRNA SYNTHETASE"/>
    <property type="match status" value="1"/>
</dbReference>
<dbReference type="InterPro" id="IPR004525">
    <property type="entry name" value="EpmA"/>
</dbReference>
<dbReference type="SUPFAM" id="SSF55681">
    <property type="entry name" value="Class II aaRS and biotin synthetases"/>
    <property type="match status" value="1"/>
</dbReference>
<keyword evidence="2" id="KW-0547">Nucleotide-binding</keyword>
<dbReference type="AlphaFoldDB" id="A0A381N1N8"/>
<dbReference type="GO" id="GO:0000049">
    <property type="term" value="F:tRNA binding"/>
    <property type="evidence" value="ECO:0007669"/>
    <property type="project" value="TreeGrafter"/>
</dbReference>
<reference evidence="5" key="1">
    <citation type="submission" date="2018-05" db="EMBL/GenBank/DDBJ databases">
        <authorList>
            <person name="Lanie J.A."/>
            <person name="Ng W.-L."/>
            <person name="Kazmierczak K.M."/>
            <person name="Andrzejewski T.M."/>
            <person name="Davidsen T.M."/>
            <person name="Wayne K.J."/>
            <person name="Tettelin H."/>
            <person name="Glass J.I."/>
            <person name="Rusch D."/>
            <person name="Podicherti R."/>
            <person name="Tsui H.-C.T."/>
            <person name="Winkler M.E."/>
        </authorList>
    </citation>
    <scope>NUCLEOTIDE SEQUENCE</scope>
</reference>
<evidence type="ECO:0000259" key="4">
    <source>
        <dbReference type="PROSITE" id="PS50862"/>
    </source>
</evidence>
<organism evidence="5">
    <name type="scientific">marine metagenome</name>
    <dbReference type="NCBI Taxonomy" id="408172"/>
    <lineage>
        <taxon>unclassified sequences</taxon>
        <taxon>metagenomes</taxon>
        <taxon>ecological metagenomes</taxon>
    </lineage>
</organism>
<evidence type="ECO:0000256" key="2">
    <source>
        <dbReference type="ARBA" id="ARBA00022741"/>
    </source>
</evidence>
<dbReference type="InterPro" id="IPR006195">
    <property type="entry name" value="aa-tRNA-synth_II"/>
</dbReference>
<dbReference type="PRINTS" id="PR00982">
    <property type="entry name" value="TRNASYNTHLYS"/>
</dbReference>
<evidence type="ECO:0000313" key="5">
    <source>
        <dbReference type="EMBL" id="SUZ48389.1"/>
    </source>
</evidence>
<dbReference type="NCBIfam" id="NF006828">
    <property type="entry name" value="PRK09350.1"/>
    <property type="match status" value="1"/>
</dbReference>
<dbReference type="GO" id="GO:0004824">
    <property type="term" value="F:lysine-tRNA ligase activity"/>
    <property type="evidence" value="ECO:0007669"/>
    <property type="project" value="InterPro"/>
</dbReference>
<dbReference type="GO" id="GO:0006430">
    <property type="term" value="P:lysyl-tRNA aminoacylation"/>
    <property type="evidence" value="ECO:0007669"/>
    <property type="project" value="InterPro"/>
</dbReference>
<dbReference type="InterPro" id="IPR004364">
    <property type="entry name" value="Aa-tRNA-synt_II"/>
</dbReference>
<dbReference type="NCBIfam" id="TIGR00462">
    <property type="entry name" value="genX"/>
    <property type="match status" value="1"/>
</dbReference>
<evidence type="ECO:0000256" key="3">
    <source>
        <dbReference type="ARBA" id="ARBA00022840"/>
    </source>
</evidence>
<dbReference type="GO" id="GO:0005829">
    <property type="term" value="C:cytosol"/>
    <property type="evidence" value="ECO:0007669"/>
    <property type="project" value="TreeGrafter"/>
</dbReference>
<dbReference type="Pfam" id="PF00152">
    <property type="entry name" value="tRNA-synt_2"/>
    <property type="match status" value="1"/>
</dbReference>
<dbReference type="EMBL" id="UINC01000066">
    <property type="protein sequence ID" value="SUZ48389.1"/>
    <property type="molecule type" value="Genomic_DNA"/>
</dbReference>
<feature type="domain" description="Aminoacyl-transfer RNA synthetases class-II family profile" evidence="4">
    <location>
        <begin position="121"/>
        <end position="430"/>
    </location>
</feature>
<dbReference type="GO" id="GO:0005524">
    <property type="term" value="F:ATP binding"/>
    <property type="evidence" value="ECO:0007669"/>
    <property type="project" value="UniProtKB-KW"/>
</dbReference>
<dbReference type="Gene3D" id="3.30.930.10">
    <property type="entry name" value="Bira Bifunctional Protein, Domain 2"/>
    <property type="match status" value="1"/>
</dbReference>
<keyword evidence="1" id="KW-0436">Ligase</keyword>